<evidence type="ECO:0008006" key="4">
    <source>
        <dbReference type="Google" id="ProtNLM"/>
    </source>
</evidence>
<organism evidence="2 3">
    <name type="scientific">Anaerobaca lacustris</name>
    <dbReference type="NCBI Taxonomy" id="3044600"/>
    <lineage>
        <taxon>Bacteria</taxon>
        <taxon>Pseudomonadati</taxon>
        <taxon>Planctomycetota</taxon>
        <taxon>Phycisphaerae</taxon>
        <taxon>Sedimentisphaerales</taxon>
        <taxon>Anaerobacaceae</taxon>
        <taxon>Anaerobaca</taxon>
    </lineage>
</organism>
<name>A0AAW6U8C6_9BACT</name>
<dbReference type="AlphaFoldDB" id="A0AAW6U8C6"/>
<sequence>MSEKMTHLVFLAVLLVPFHQASALISWTDGGADSLWSTPQNWNTNTVPTAIDAASIDQPENTRCVVQEGIIAECETLRVGNGGLTTNLDITGGSLTASGAYIGVDSPAGHGILNVSGGLFSTGSLQIGWSATGTLNMTGGTIRLNDNLIVPGLTGTGTVNLRGGTIYASDLRLTSDKGLIDVGAGALVLEGDDTEALLTYIENGWIIAYRGQGTLHLDYDVTNRGQTTLTATALLDPHPTDGSLVSPGQVELSWTLPDPCVPGEPVLVDVYFTDDLEALEQFTNPAAMQVVDARNVTSVLVQTQPKTRYYWAVDTYVGSENDPILGPIFTFYADNMAPQVNAGADIVTWLEDGLRTGLLDATVTDDGAILPYTVQWTVVGEPVEGAAVIETPTAEDTNVTLAATGIYVLQLEAFDGEYTGSDTITISVYDDPCQAAQSLPDYEPLVGDLNGDCRVDELDMALLEEHWMQDSSLTDEWYVVD</sequence>
<comment type="caution">
    <text evidence="2">The sequence shown here is derived from an EMBL/GenBank/DDBJ whole genome shotgun (WGS) entry which is preliminary data.</text>
</comment>
<keyword evidence="3" id="KW-1185">Reference proteome</keyword>
<dbReference type="EMBL" id="JASCXX010000055">
    <property type="protein sequence ID" value="MDI6451786.1"/>
    <property type="molecule type" value="Genomic_DNA"/>
</dbReference>
<proteinExistence type="predicted"/>
<feature type="signal peptide" evidence="1">
    <location>
        <begin position="1"/>
        <end position="23"/>
    </location>
</feature>
<accession>A0AAW6U8C6</accession>
<evidence type="ECO:0000313" key="2">
    <source>
        <dbReference type="EMBL" id="MDI6451786.1"/>
    </source>
</evidence>
<keyword evidence="1" id="KW-0732">Signal</keyword>
<dbReference type="Gene3D" id="2.60.40.10">
    <property type="entry name" value="Immunoglobulins"/>
    <property type="match status" value="1"/>
</dbReference>
<dbReference type="InterPro" id="IPR013783">
    <property type="entry name" value="Ig-like_fold"/>
</dbReference>
<dbReference type="Proteomes" id="UP001431776">
    <property type="component" value="Unassembled WGS sequence"/>
</dbReference>
<dbReference type="RefSeq" id="WP_349247193.1">
    <property type="nucleotide sequence ID" value="NZ_JASCXX010000055.1"/>
</dbReference>
<protein>
    <recommendedName>
        <fullName evidence="4">Dockerin domain-containing protein</fullName>
    </recommendedName>
</protein>
<evidence type="ECO:0000256" key="1">
    <source>
        <dbReference type="SAM" id="SignalP"/>
    </source>
</evidence>
<feature type="chain" id="PRO_5043644650" description="Dockerin domain-containing protein" evidence="1">
    <location>
        <begin position="24"/>
        <end position="481"/>
    </location>
</feature>
<evidence type="ECO:0000313" key="3">
    <source>
        <dbReference type="Proteomes" id="UP001431776"/>
    </source>
</evidence>
<reference evidence="2" key="1">
    <citation type="submission" date="2023-05" db="EMBL/GenBank/DDBJ databases">
        <title>Anaerotaeda fermentans gen. nov., sp. nov., a novel anaerobic planctomycete of the new family within the order Sedimentisphaerales isolated from Taman Peninsula, Russia.</title>
        <authorList>
            <person name="Khomyakova M.A."/>
            <person name="Merkel A.Y."/>
            <person name="Slobodkin A.I."/>
        </authorList>
    </citation>
    <scope>NUCLEOTIDE SEQUENCE</scope>
    <source>
        <strain evidence="2">M17dextr</strain>
    </source>
</reference>
<gene>
    <name evidence="2" type="ORF">QJ522_22180</name>
</gene>